<sequence>MADAVSYTSKAQKLAPQVSSDHTNPSKYFTHFLYKAALVTVFLVLLPLFPSLAPEFINQTLHARSWEVLQLIFVGIAVSYGLFSKKNDETEKDHSSKLDNAQSYVSKLLQVSSVFDDESENQTVIDNNKIQTWNSQYYRGEPVVVVAKESPVVGKEENGTLTSAISQKPLLLPVRSLKQRVSEPNEVDVAYESGARNGSVNRSSSNSSSKRSTFNSKSLNVQKLDGQLEENVVLRSPIPWRSRSGRMEMKENGDSPDEPELNKVLESGSSRSFR</sequence>
<feature type="compositionally biased region" description="Low complexity" evidence="1">
    <location>
        <begin position="193"/>
        <end position="217"/>
    </location>
</feature>
<evidence type="ECO:0000313" key="3">
    <source>
        <dbReference type="EMBL" id="PIN06209.1"/>
    </source>
</evidence>
<feature type="transmembrane region" description="Helical" evidence="2">
    <location>
        <begin position="32"/>
        <end position="53"/>
    </location>
</feature>
<keyword evidence="4" id="KW-1185">Reference proteome</keyword>
<dbReference type="EMBL" id="NKXS01004498">
    <property type="protein sequence ID" value="PIN06209.1"/>
    <property type="molecule type" value="Genomic_DNA"/>
</dbReference>
<dbReference type="Proteomes" id="UP000231279">
    <property type="component" value="Unassembled WGS sequence"/>
</dbReference>
<evidence type="ECO:0000256" key="2">
    <source>
        <dbReference type="SAM" id="Phobius"/>
    </source>
</evidence>
<proteinExistence type="predicted"/>
<dbReference type="AlphaFoldDB" id="A0A2G9GLQ2"/>
<keyword evidence="2" id="KW-0812">Transmembrane</keyword>
<keyword evidence="2" id="KW-1133">Transmembrane helix</keyword>
<name>A0A2G9GLQ2_9LAMI</name>
<feature type="transmembrane region" description="Helical" evidence="2">
    <location>
        <begin position="65"/>
        <end position="83"/>
    </location>
</feature>
<keyword evidence="2" id="KW-0472">Membrane</keyword>
<dbReference type="STRING" id="429701.A0A2G9GLQ2"/>
<dbReference type="PANTHER" id="PTHR34059">
    <property type="entry name" value="EXPRESSED PROTEIN"/>
    <property type="match status" value="1"/>
</dbReference>
<feature type="non-terminal residue" evidence="3">
    <location>
        <position position="274"/>
    </location>
</feature>
<protein>
    <submittedName>
        <fullName evidence="3">Uncharacterized protein</fullName>
    </submittedName>
</protein>
<organism evidence="3 4">
    <name type="scientific">Handroanthus impetiginosus</name>
    <dbReference type="NCBI Taxonomy" id="429701"/>
    <lineage>
        <taxon>Eukaryota</taxon>
        <taxon>Viridiplantae</taxon>
        <taxon>Streptophyta</taxon>
        <taxon>Embryophyta</taxon>
        <taxon>Tracheophyta</taxon>
        <taxon>Spermatophyta</taxon>
        <taxon>Magnoliopsida</taxon>
        <taxon>eudicotyledons</taxon>
        <taxon>Gunneridae</taxon>
        <taxon>Pentapetalae</taxon>
        <taxon>asterids</taxon>
        <taxon>lamiids</taxon>
        <taxon>Lamiales</taxon>
        <taxon>Bignoniaceae</taxon>
        <taxon>Crescentiina</taxon>
        <taxon>Tabebuia alliance</taxon>
        <taxon>Handroanthus</taxon>
    </lineage>
</organism>
<evidence type="ECO:0000313" key="4">
    <source>
        <dbReference type="Proteomes" id="UP000231279"/>
    </source>
</evidence>
<feature type="region of interest" description="Disordered" evidence="1">
    <location>
        <begin position="190"/>
        <end position="217"/>
    </location>
</feature>
<evidence type="ECO:0000256" key="1">
    <source>
        <dbReference type="SAM" id="MobiDB-lite"/>
    </source>
</evidence>
<dbReference type="PANTHER" id="PTHR34059:SF1">
    <property type="entry name" value="EXPRESSED PROTEIN"/>
    <property type="match status" value="1"/>
</dbReference>
<accession>A0A2G9GLQ2</accession>
<dbReference type="OrthoDB" id="1080706at2759"/>
<feature type="region of interest" description="Disordered" evidence="1">
    <location>
        <begin position="239"/>
        <end position="274"/>
    </location>
</feature>
<comment type="caution">
    <text evidence="3">The sequence shown here is derived from an EMBL/GenBank/DDBJ whole genome shotgun (WGS) entry which is preliminary data.</text>
</comment>
<gene>
    <name evidence="3" type="ORF">CDL12_21240</name>
</gene>
<reference evidence="4" key="1">
    <citation type="journal article" date="2018" name="Gigascience">
        <title>Genome assembly of the Pink Ipe (Handroanthus impetiginosus, Bignoniaceae), a highly valued, ecologically keystone Neotropical timber forest tree.</title>
        <authorList>
            <person name="Silva-Junior O.B."/>
            <person name="Grattapaglia D."/>
            <person name="Novaes E."/>
            <person name="Collevatti R.G."/>
        </authorList>
    </citation>
    <scope>NUCLEOTIDE SEQUENCE [LARGE SCALE GENOMIC DNA]</scope>
    <source>
        <strain evidence="4">cv. UFG-1</strain>
    </source>
</reference>